<dbReference type="Gene3D" id="1.25.40.20">
    <property type="entry name" value="Ankyrin repeat-containing domain"/>
    <property type="match status" value="1"/>
</dbReference>
<dbReference type="Pfam" id="PF12796">
    <property type="entry name" value="Ank_2"/>
    <property type="match status" value="1"/>
</dbReference>
<dbReference type="SUPFAM" id="SSF48403">
    <property type="entry name" value="Ankyrin repeat"/>
    <property type="match status" value="1"/>
</dbReference>
<evidence type="ECO:0000256" key="2">
    <source>
        <dbReference type="ARBA" id="ARBA00004603"/>
    </source>
</evidence>
<proteinExistence type="predicted"/>
<evidence type="ECO:0000313" key="12">
    <source>
        <dbReference type="Proteomes" id="UP000694388"/>
    </source>
</evidence>
<keyword evidence="3" id="KW-1003">Cell membrane</keyword>
<dbReference type="GeneTree" id="ENSGT00950000182928"/>
<dbReference type="GO" id="GO:0048471">
    <property type="term" value="C:perinuclear region of cytoplasm"/>
    <property type="evidence" value="ECO:0007669"/>
    <property type="project" value="UniProtKB-ARBA"/>
</dbReference>
<keyword evidence="5" id="KW-0967">Endosome</keyword>
<dbReference type="Pfam" id="PF11904">
    <property type="entry name" value="ANKRD13_C"/>
    <property type="match status" value="1"/>
</dbReference>
<dbReference type="InterPro" id="IPR003903">
    <property type="entry name" value="UIM_dom"/>
</dbReference>
<dbReference type="PANTHER" id="PTHR12447">
    <property type="entry name" value="ANKYRIN REPEAT DOMAIN-CONTAINING PROTEIN 13"/>
    <property type="match status" value="1"/>
</dbReference>
<feature type="repeat" description="ANK" evidence="8">
    <location>
        <begin position="38"/>
        <end position="70"/>
    </location>
</feature>
<dbReference type="SMART" id="SM00726">
    <property type="entry name" value="UIM"/>
    <property type="match status" value="3"/>
</dbReference>
<evidence type="ECO:0000256" key="9">
    <source>
        <dbReference type="SAM" id="MobiDB-lite"/>
    </source>
</evidence>
<keyword evidence="6" id="KW-0472">Membrane</keyword>
<evidence type="ECO:0000256" key="3">
    <source>
        <dbReference type="ARBA" id="ARBA00022475"/>
    </source>
</evidence>
<dbReference type="InterPro" id="IPR021832">
    <property type="entry name" value="ANKRD13"/>
</dbReference>
<evidence type="ECO:0000256" key="8">
    <source>
        <dbReference type="PROSITE-ProRule" id="PRU00023"/>
    </source>
</evidence>
<dbReference type="GO" id="GO:0140036">
    <property type="term" value="F:ubiquitin-modified protein reader activity"/>
    <property type="evidence" value="ECO:0007669"/>
    <property type="project" value="UniProtKB-ARBA"/>
</dbReference>
<dbReference type="SMART" id="SM00248">
    <property type="entry name" value="ANK"/>
    <property type="match status" value="2"/>
</dbReference>
<organism evidence="11 12">
    <name type="scientific">Eptatretus burgeri</name>
    <name type="common">Inshore hagfish</name>
    <dbReference type="NCBI Taxonomy" id="7764"/>
    <lineage>
        <taxon>Eukaryota</taxon>
        <taxon>Metazoa</taxon>
        <taxon>Chordata</taxon>
        <taxon>Craniata</taxon>
        <taxon>Vertebrata</taxon>
        <taxon>Cyclostomata</taxon>
        <taxon>Myxini</taxon>
        <taxon>Myxiniformes</taxon>
        <taxon>Myxinidae</taxon>
        <taxon>Eptatretinae</taxon>
        <taxon>Eptatretus</taxon>
    </lineage>
</organism>
<evidence type="ECO:0000259" key="10">
    <source>
        <dbReference type="Pfam" id="PF11904"/>
    </source>
</evidence>
<dbReference type="PROSITE" id="PS50297">
    <property type="entry name" value="ANK_REP_REGION"/>
    <property type="match status" value="1"/>
</dbReference>
<reference evidence="11" key="1">
    <citation type="submission" date="2025-05" db="UniProtKB">
        <authorList>
            <consortium name="Ensembl"/>
        </authorList>
    </citation>
    <scope>IDENTIFICATION</scope>
</reference>
<evidence type="ECO:0000256" key="7">
    <source>
        <dbReference type="ARBA" id="ARBA00024956"/>
    </source>
</evidence>
<dbReference type="GO" id="GO:0005886">
    <property type="term" value="C:plasma membrane"/>
    <property type="evidence" value="ECO:0007669"/>
    <property type="project" value="UniProtKB-SubCell"/>
</dbReference>
<keyword evidence="8" id="KW-0040">ANK repeat</keyword>
<dbReference type="Proteomes" id="UP000694388">
    <property type="component" value="Unplaced"/>
</dbReference>
<dbReference type="PROSITE" id="PS50088">
    <property type="entry name" value="ANK_REPEAT"/>
    <property type="match status" value="1"/>
</dbReference>
<dbReference type="InterPro" id="IPR036770">
    <property type="entry name" value="Ankyrin_rpt-contain_sf"/>
</dbReference>
<dbReference type="InterPro" id="IPR002110">
    <property type="entry name" value="Ankyrin_rpt"/>
</dbReference>
<dbReference type="FunFam" id="1.25.40.20:FF:000057">
    <property type="entry name" value="Ankyrin repeat domain-containing protein 13B"/>
    <property type="match status" value="1"/>
</dbReference>
<comment type="function">
    <text evidence="7">Ubiquitin-binding protein that specifically recognizes and binds 'Lys-63'-linked ubiquitin. Does not bind 'Lys-48'-linked ubiquitin. Positively regulates the internalization of ligand-activated EGFR by binding to the Ub moiety of ubiquitinated EGFR at the cell membrane.</text>
</comment>
<sequence>MDPRDSHPLHRLVWRNDCGQLEREISKNREELERRDPHGRTALHLAVALGHLESARVLLRHDADVGAENTQGWTVLQEAVSTGDPELVQLVLQFRDYQRAVQRLEGIPRLLDTLRKAQDFFVEMKWEFTSWVPLVSRVCPSDVYRVWKAGANLRVDTTLLGFERMAWIRGSHSFIFKGQEDGGALLMEVDHDRRVVYVETLEPAGDEHEELLAACRPSAEHVAHRLTSPLVSTHIDTQNIQFERNMSGIWGWRSEKRETVNGYETKVYSACNVELVTRTRTEHLSEQDKVRSKGNKTPLQSFLGIAEQHVGMSGSATEIKETASPTNPTAITPDEYFDPKYDLGERDVGRPVTLTVKTQRLKARLCLCEGHPLSLAERVAPIIDLMAFSSAHFAKLRDFIMMRLPAGFPVKIEIPLFHVLNARITFGNLNGCDSPVDSVHLASNNPDLAELATTPSNENCSSPKAGTLSQQLCKVDPELFEIPEGYTVLSRGAAEPAGCGRGEARDADDELLQFAIEQSLLQAGTELEQVTVWEALANSRPGEVISPNQEDRDLESALQESLLLQASTIGVTDCLSEFPPRGELREPPVGGIDSMDERESVPGNGPTGEPPNFTDQLRLAMELSAREVEEAEQRQREEDEELERVLQLSLIDK</sequence>
<comment type="subcellular location">
    <subcellularLocation>
        <location evidence="1">Cell membrane</location>
    </subcellularLocation>
    <subcellularLocation>
        <location evidence="2">Late endosome</location>
    </subcellularLocation>
</comment>
<dbReference type="Ensembl" id="ENSEBUT00000004739.1">
    <property type="protein sequence ID" value="ENSEBUP00000004309.1"/>
    <property type="gene ID" value="ENSEBUG00000003038.1"/>
</dbReference>
<accession>A0A8C4PY59</accession>
<dbReference type="Ensembl" id="ENSEBUT00000004715.1">
    <property type="protein sequence ID" value="ENSEBUP00000004286.1"/>
    <property type="gene ID" value="ENSEBUG00000003038.1"/>
</dbReference>
<feature type="domain" description="Ankyrin repeat" evidence="10">
    <location>
        <begin position="154"/>
        <end position="487"/>
    </location>
</feature>
<keyword evidence="12" id="KW-1185">Reference proteome</keyword>
<dbReference type="AlphaFoldDB" id="A0A8C4PY59"/>
<evidence type="ECO:0000256" key="1">
    <source>
        <dbReference type="ARBA" id="ARBA00004236"/>
    </source>
</evidence>
<dbReference type="InterPro" id="IPR055285">
    <property type="entry name" value="ANKRD13_C"/>
</dbReference>
<evidence type="ECO:0000256" key="6">
    <source>
        <dbReference type="ARBA" id="ARBA00023136"/>
    </source>
</evidence>
<feature type="region of interest" description="Disordered" evidence="9">
    <location>
        <begin position="576"/>
        <end position="653"/>
    </location>
</feature>
<evidence type="ECO:0000313" key="11">
    <source>
        <dbReference type="Ensembl" id="ENSEBUP00000004286.1"/>
    </source>
</evidence>
<feature type="compositionally biased region" description="Basic and acidic residues" evidence="9">
    <location>
        <begin position="624"/>
        <end position="637"/>
    </location>
</feature>
<evidence type="ECO:0000256" key="4">
    <source>
        <dbReference type="ARBA" id="ARBA00022737"/>
    </source>
</evidence>
<dbReference type="GO" id="GO:0005770">
    <property type="term" value="C:late endosome"/>
    <property type="evidence" value="ECO:0007669"/>
    <property type="project" value="UniProtKB-SubCell"/>
</dbReference>
<dbReference type="GO" id="GO:0002091">
    <property type="term" value="P:negative regulation of receptor internalization"/>
    <property type="evidence" value="ECO:0007669"/>
    <property type="project" value="UniProtKB-ARBA"/>
</dbReference>
<dbReference type="PANTHER" id="PTHR12447:SF31">
    <property type="entry name" value="LD31969P"/>
    <property type="match status" value="1"/>
</dbReference>
<keyword evidence="4" id="KW-0677">Repeat</keyword>
<dbReference type="PROSITE" id="PS50330">
    <property type="entry name" value="UIM"/>
    <property type="match status" value="1"/>
</dbReference>
<name>A0A8C4PY59_EPTBU</name>
<evidence type="ECO:0000256" key="5">
    <source>
        <dbReference type="ARBA" id="ARBA00022753"/>
    </source>
</evidence>
<protein>
    <submittedName>
        <fullName evidence="11">Ankyrin repeat domain 13B</fullName>
    </submittedName>
</protein>